<accession>A0A923LQR0</accession>
<evidence type="ECO:0000259" key="2">
    <source>
        <dbReference type="Pfam" id="PF01841"/>
    </source>
</evidence>
<feature type="chain" id="PRO_5038468872" evidence="1">
    <location>
        <begin position="26"/>
        <end position="791"/>
    </location>
</feature>
<keyword evidence="1" id="KW-0732">Signal</keyword>
<dbReference type="EMBL" id="JACOPH010000017">
    <property type="protein sequence ID" value="MBC5715337.1"/>
    <property type="molecule type" value="Genomic_DNA"/>
</dbReference>
<dbReference type="Gene3D" id="3.10.620.30">
    <property type="match status" value="1"/>
</dbReference>
<dbReference type="InterPro" id="IPR038765">
    <property type="entry name" value="Papain-like_cys_pep_sf"/>
</dbReference>
<organism evidence="3 4">
    <name type="scientific">Roseburia zhanii</name>
    <dbReference type="NCBI Taxonomy" id="2763064"/>
    <lineage>
        <taxon>Bacteria</taxon>
        <taxon>Bacillati</taxon>
        <taxon>Bacillota</taxon>
        <taxon>Clostridia</taxon>
        <taxon>Lachnospirales</taxon>
        <taxon>Lachnospiraceae</taxon>
        <taxon>Roseburia</taxon>
    </lineage>
</organism>
<evidence type="ECO:0000313" key="3">
    <source>
        <dbReference type="EMBL" id="MBC5715337.1"/>
    </source>
</evidence>
<feature type="signal peptide" evidence="1">
    <location>
        <begin position="1"/>
        <end position="25"/>
    </location>
</feature>
<dbReference type="InterPro" id="IPR052557">
    <property type="entry name" value="CAP/Cytokinesis_protein"/>
</dbReference>
<dbReference type="InterPro" id="IPR032675">
    <property type="entry name" value="LRR_dom_sf"/>
</dbReference>
<dbReference type="PANTHER" id="PTHR46333:SF2">
    <property type="entry name" value="CYTOKINESIS PROTEIN 3"/>
    <property type="match status" value="1"/>
</dbReference>
<sequence>MKKKIYGLCMGFVAVFLLVCGQTKAVSAEQLTEKVELTEEERYDPKYYRPFGKTDGTEGIDATGAAEVNGKTFEETVAEQLRLHAELIDVSGFKMSSDAVHTDYFRTLFSNAELFFVDSAYSAYTNGRYVTGIVPQYNMSASVAEEALQVVDAAAEEALDMVSDDMEDYEKALAIHDWLAVYCEYDYEHYLANNVPAVSHTAYGALAQKVAVCDGYSKAYQYIMQNKLGISCLVVSSDSISHAWNLIEIGGQYYHVDVTWDDPTWDVIGRVTHNNFLLSDTGITKTGHSGWDEYEKASDTTFDSITWGKSDGSIIYDEGYWYYINQSTGELIKTDDILNGADTVLYTIDPKSWKADNAGSYYLGAFSYLQKYEDMLIFNEAKKITKYDLTMQTPGTLYIPSTAELPEDTDTAVYNICGFKVAEDMLCYAIQPNPYLEQSQSSYIHKTDVIEKITPDLPDELPELSGIAGKPLSSIILPEFYTWADPTVKMTQTGQMTYMAYYCPDKKVYKSVVVNLTVKVDCVEHEWNDGMITVQPTCSKEGEKTCSCIYCGVTTVLPVAVTDHQNIGMRNVTTPTCVTAGYSGDMYCIDCQALIRKGTVVPPTGHVWAYEGILTEATATEGGTASYICVNCGEHKIVATAAMGAPEKGTLFYDDDLIYAVTVPGTSGGMVSVVKSTGSQTKTVVIPDAITVDGITYKVSAISAKAFKNHKKIRKIVIGTNVTSIGKDAFNGCKKLKNITIRSSKVKSVGKNAIKNIKKNARIYCPKKKLRAYKKLFNSKSGFKKTMKITK</sequence>
<dbReference type="Gene3D" id="3.80.10.10">
    <property type="entry name" value="Ribonuclease Inhibitor"/>
    <property type="match status" value="1"/>
</dbReference>
<dbReference type="InterPro" id="IPR026906">
    <property type="entry name" value="LRR_5"/>
</dbReference>
<evidence type="ECO:0000313" key="4">
    <source>
        <dbReference type="Proteomes" id="UP000606720"/>
    </source>
</evidence>
<reference evidence="3" key="1">
    <citation type="submission" date="2020-08" db="EMBL/GenBank/DDBJ databases">
        <title>Genome public.</title>
        <authorList>
            <person name="Liu C."/>
            <person name="Sun Q."/>
        </authorList>
    </citation>
    <scope>NUCLEOTIDE SEQUENCE</scope>
    <source>
        <strain evidence="3">BX1005</strain>
    </source>
</reference>
<keyword evidence="4" id="KW-1185">Reference proteome</keyword>
<dbReference type="RefSeq" id="WP_186867716.1">
    <property type="nucleotide sequence ID" value="NZ_JACOPH010000017.1"/>
</dbReference>
<name>A0A923LQR0_9FIRM</name>
<dbReference type="SUPFAM" id="SSF54001">
    <property type="entry name" value="Cysteine proteinases"/>
    <property type="match status" value="1"/>
</dbReference>
<gene>
    <name evidence="3" type="ORF">H8S17_14205</name>
</gene>
<dbReference type="PANTHER" id="PTHR46333">
    <property type="entry name" value="CYTOKINESIS PROTEIN 3"/>
    <property type="match status" value="1"/>
</dbReference>
<dbReference type="InterPro" id="IPR002931">
    <property type="entry name" value="Transglutaminase-like"/>
</dbReference>
<proteinExistence type="predicted"/>
<dbReference type="Pfam" id="PF01841">
    <property type="entry name" value="Transglut_core"/>
    <property type="match status" value="1"/>
</dbReference>
<evidence type="ECO:0000256" key="1">
    <source>
        <dbReference type="SAM" id="SignalP"/>
    </source>
</evidence>
<feature type="domain" description="Transglutaminase-like" evidence="2">
    <location>
        <begin position="160"/>
        <end position="257"/>
    </location>
</feature>
<dbReference type="Pfam" id="PF13306">
    <property type="entry name" value="LRR_5"/>
    <property type="match status" value="1"/>
</dbReference>
<dbReference type="Proteomes" id="UP000606720">
    <property type="component" value="Unassembled WGS sequence"/>
</dbReference>
<dbReference type="AlphaFoldDB" id="A0A923LQR0"/>
<dbReference type="GO" id="GO:0005737">
    <property type="term" value="C:cytoplasm"/>
    <property type="evidence" value="ECO:0007669"/>
    <property type="project" value="TreeGrafter"/>
</dbReference>
<protein>
    <submittedName>
        <fullName evidence="3">Leucine-rich repeat protein</fullName>
    </submittedName>
</protein>
<comment type="caution">
    <text evidence="3">The sequence shown here is derived from an EMBL/GenBank/DDBJ whole genome shotgun (WGS) entry which is preliminary data.</text>
</comment>